<reference evidence="2" key="2">
    <citation type="journal article" date="2015" name="Data Brief">
        <title>Shoot transcriptome of the giant reed, Arundo donax.</title>
        <authorList>
            <person name="Barrero R.A."/>
            <person name="Guerrero F.D."/>
            <person name="Moolhuijzen P."/>
            <person name="Goolsby J.A."/>
            <person name="Tidwell J."/>
            <person name="Bellgard S.E."/>
            <person name="Bellgard M.I."/>
        </authorList>
    </citation>
    <scope>NUCLEOTIDE SEQUENCE</scope>
    <source>
        <tissue evidence="2">Shoot tissue taken approximately 20 cm above the soil surface</tissue>
    </source>
</reference>
<dbReference type="EMBL" id="GBRH01280630">
    <property type="protein sequence ID" value="JAD17265.1"/>
    <property type="molecule type" value="Transcribed_RNA"/>
</dbReference>
<dbReference type="Pfam" id="PF07893">
    <property type="entry name" value="DUF1668"/>
    <property type="match status" value="1"/>
</dbReference>
<dbReference type="InterPro" id="IPR012871">
    <property type="entry name" value="DUF1668_ORYSA"/>
</dbReference>
<organism evidence="2">
    <name type="scientific">Arundo donax</name>
    <name type="common">Giant reed</name>
    <name type="synonym">Donax arundinaceus</name>
    <dbReference type="NCBI Taxonomy" id="35708"/>
    <lineage>
        <taxon>Eukaryota</taxon>
        <taxon>Viridiplantae</taxon>
        <taxon>Streptophyta</taxon>
        <taxon>Embryophyta</taxon>
        <taxon>Tracheophyta</taxon>
        <taxon>Spermatophyta</taxon>
        <taxon>Magnoliopsida</taxon>
        <taxon>Liliopsida</taxon>
        <taxon>Poales</taxon>
        <taxon>Poaceae</taxon>
        <taxon>PACMAD clade</taxon>
        <taxon>Arundinoideae</taxon>
        <taxon>Arundineae</taxon>
        <taxon>Arundo</taxon>
    </lineage>
</organism>
<reference evidence="2" key="1">
    <citation type="submission" date="2014-09" db="EMBL/GenBank/DDBJ databases">
        <authorList>
            <person name="Magalhaes I.L.F."/>
            <person name="Oliveira U."/>
            <person name="Santos F.R."/>
            <person name="Vidigal T.H.D.A."/>
            <person name="Brescovit A.D."/>
            <person name="Santos A.J."/>
        </authorList>
    </citation>
    <scope>NUCLEOTIDE SEQUENCE</scope>
    <source>
        <tissue evidence="2">Shoot tissue taken approximately 20 cm above the soil surface</tissue>
    </source>
</reference>
<protein>
    <submittedName>
        <fullName evidence="2">Uncharacterized protein</fullName>
    </submittedName>
</protein>
<feature type="region of interest" description="Disordered" evidence="1">
    <location>
        <begin position="1"/>
        <end position="20"/>
    </location>
</feature>
<feature type="compositionally biased region" description="Polar residues" evidence="1">
    <location>
        <begin position="1"/>
        <end position="13"/>
    </location>
</feature>
<proteinExistence type="predicted"/>
<name>A0A0A9TYR5_ARUDO</name>
<dbReference type="PANTHER" id="PTHR33085:SF68">
    <property type="entry name" value="DUF1618 DOMAIN-CONTAINING PROTEIN"/>
    <property type="match status" value="1"/>
</dbReference>
<accession>A0A0A9TYR5</accession>
<evidence type="ECO:0000256" key="1">
    <source>
        <dbReference type="SAM" id="MobiDB-lite"/>
    </source>
</evidence>
<dbReference type="AlphaFoldDB" id="A0A0A9TYR5"/>
<evidence type="ECO:0000313" key="2">
    <source>
        <dbReference type="EMBL" id="JAD17265.1"/>
    </source>
</evidence>
<dbReference type="PANTHER" id="PTHR33085">
    <property type="entry name" value="OS12G0113100 PROTEIN-RELATED"/>
    <property type="match status" value="1"/>
</dbReference>
<sequence length="365" mass="41329">MSNKRRGQDNQNKCAGGHKRSRRRKHLYLVLDDWSNGFSIYKIDADSFDDLPSGVVGHLPEPPVLRLESPVGQVAHAGMFFSTMGTKIFVFMTHCCGLVYDTNTAVLAIGPHAPAKMECGFGITVPTDDMLYALSYRFFDKHQPTSFEVVSWVPTAPDAMQRPTEGWSWKTLPAPPPAFNDRVSSYALHPDGCTIFMTTANQGKMGTYSFNTQHSVWRWHGEWALPFLGEGYFDSELDAWVGLHFSGYICSCQVVSPRSQNTTPKMQLDWLMTKEKLFCKDPERHAGASLTYMGRSKFCLVETVIREGVEDRLALGDHDGCVIHMTMFGLKYNRQGELRTTDHQSTRSFIVPKHQDYFLPVAFWM</sequence>